<organism evidence="3 4">
    <name type="scientific">Cymbomonas tetramitiformis</name>
    <dbReference type="NCBI Taxonomy" id="36881"/>
    <lineage>
        <taxon>Eukaryota</taxon>
        <taxon>Viridiplantae</taxon>
        <taxon>Chlorophyta</taxon>
        <taxon>Pyramimonadophyceae</taxon>
        <taxon>Pyramimonadales</taxon>
        <taxon>Pyramimonadaceae</taxon>
        <taxon>Cymbomonas</taxon>
    </lineage>
</organism>
<feature type="region of interest" description="Disordered" evidence="2">
    <location>
        <begin position="413"/>
        <end position="439"/>
    </location>
</feature>
<dbReference type="EMBL" id="LGRX02024164">
    <property type="protein sequence ID" value="KAK3254095.1"/>
    <property type="molecule type" value="Genomic_DNA"/>
</dbReference>
<reference evidence="3 4" key="1">
    <citation type="journal article" date="2015" name="Genome Biol. Evol.">
        <title>Comparative Genomics of a Bacterivorous Green Alga Reveals Evolutionary Causalities and Consequences of Phago-Mixotrophic Mode of Nutrition.</title>
        <authorList>
            <person name="Burns J.A."/>
            <person name="Paasch A."/>
            <person name="Narechania A."/>
            <person name="Kim E."/>
        </authorList>
    </citation>
    <scope>NUCLEOTIDE SEQUENCE [LARGE SCALE GENOMIC DNA]</scope>
    <source>
        <strain evidence="3 4">PLY_AMNH</strain>
    </source>
</reference>
<keyword evidence="1" id="KW-0175">Coiled coil</keyword>
<gene>
    <name evidence="3" type="ORF">CYMTET_36678</name>
</gene>
<name>A0AAE0F7S8_9CHLO</name>
<evidence type="ECO:0000313" key="3">
    <source>
        <dbReference type="EMBL" id="KAK3254095.1"/>
    </source>
</evidence>
<feature type="coiled-coil region" evidence="1">
    <location>
        <begin position="281"/>
        <end position="361"/>
    </location>
</feature>
<accession>A0AAE0F7S8</accession>
<feature type="non-terminal residue" evidence="3">
    <location>
        <position position="1"/>
    </location>
</feature>
<feature type="compositionally biased region" description="Basic and acidic residues" evidence="2">
    <location>
        <begin position="413"/>
        <end position="425"/>
    </location>
</feature>
<keyword evidence="4" id="KW-1185">Reference proteome</keyword>
<sequence>GGGAVQGRRCSERNLERRTNVYAAEHTHWRVCVAPGRLLELTPEHHGKGGWHGKLMLGACAGSLCAQWAVTAVEMEAAASRASDKKHQEEVMHTRLKEMEEQWQKTEMSANWARGEVTRLDKLLKDTREAKEAHIREAEVLRVENARLLALSEKAQWEAATKTGELETLEKAARAAVAAADGAHRENQEAKAQQFILHAAELDRSQRTLDRLEMEAAHKDRKIEEKALLLRDALAQNMDLTETLHRLRPEEPGGAFADAPRSAEDERAFHQARWINLEVKHQELARAMQTLKEEHQDALEKVRAELLAKETELTNVGRIRRGFEDERRHLQGKLEDTGAERDALKQEIRRLEEERPFSSADLESALESARTQLEGVGTLRVEEALKTAEAGATAREAALLVQLEAAKRADELHMQEAQRERDARHRVATRLEQSDRARGSLLEELASAQRQLDQREKNESDALTQQVHELQQELQQAAEKKLSMNAELGKLKVELYNLKNPVLKEPW</sequence>
<evidence type="ECO:0000256" key="1">
    <source>
        <dbReference type="SAM" id="Coils"/>
    </source>
</evidence>
<evidence type="ECO:0000256" key="2">
    <source>
        <dbReference type="SAM" id="MobiDB-lite"/>
    </source>
</evidence>
<protein>
    <submittedName>
        <fullName evidence="3">Uncharacterized protein</fullName>
    </submittedName>
</protein>
<dbReference type="AlphaFoldDB" id="A0AAE0F7S8"/>
<dbReference type="Proteomes" id="UP001190700">
    <property type="component" value="Unassembled WGS sequence"/>
</dbReference>
<evidence type="ECO:0000313" key="4">
    <source>
        <dbReference type="Proteomes" id="UP001190700"/>
    </source>
</evidence>
<comment type="caution">
    <text evidence="3">The sequence shown here is derived from an EMBL/GenBank/DDBJ whole genome shotgun (WGS) entry which is preliminary data.</text>
</comment>
<proteinExistence type="predicted"/>